<reference evidence="9 10" key="1">
    <citation type="submission" date="2017-06" db="EMBL/GenBank/DDBJ databases">
        <title>Description of Avrilella dinanensis gen. nov. sp. nov.</title>
        <authorList>
            <person name="Leyer C."/>
            <person name="Sassi M."/>
            <person name="Minet J."/>
            <person name="Kayal S."/>
            <person name="Cattoir V."/>
        </authorList>
    </citation>
    <scope>NUCLEOTIDE SEQUENCE [LARGE SCALE GENOMIC DNA]</scope>
    <source>
        <strain evidence="9 10">UR159</strain>
    </source>
</reference>
<dbReference type="AlphaFoldDB" id="A0A2M9R7N2"/>
<accession>A0A2M9R7N2</accession>
<dbReference type="InterPro" id="IPR029000">
    <property type="entry name" value="Cyclophilin-like_dom_sf"/>
</dbReference>
<dbReference type="CDD" id="cd00317">
    <property type="entry name" value="cyclophilin"/>
    <property type="match status" value="1"/>
</dbReference>
<evidence type="ECO:0000259" key="7">
    <source>
        <dbReference type="PROSITE" id="PS50059"/>
    </source>
</evidence>
<dbReference type="EC" id="5.2.1.8" evidence="3 6"/>
<comment type="caution">
    <text evidence="9">The sequence shown here is derived from an EMBL/GenBank/DDBJ whole genome shotgun (WGS) entry which is preliminary data.</text>
</comment>
<dbReference type="SUPFAM" id="SSF50891">
    <property type="entry name" value="Cyclophilin-like"/>
    <property type="match status" value="1"/>
</dbReference>
<evidence type="ECO:0000259" key="8">
    <source>
        <dbReference type="PROSITE" id="PS50072"/>
    </source>
</evidence>
<dbReference type="InterPro" id="IPR046357">
    <property type="entry name" value="PPIase_dom_sf"/>
</dbReference>
<dbReference type="SUPFAM" id="SSF54534">
    <property type="entry name" value="FKBP-like"/>
    <property type="match status" value="1"/>
</dbReference>
<evidence type="ECO:0000313" key="9">
    <source>
        <dbReference type="EMBL" id="PJR04887.1"/>
    </source>
</evidence>
<comment type="catalytic activity">
    <reaction evidence="1 6">
        <text>[protein]-peptidylproline (omega=180) = [protein]-peptidylproline (omega=0)</text>
        <dbReference type="Rhea" id="RHEA:16237"/>
        <dbReference type="Rhea" id="RHEA-COMP:10747"/>
        <dbReference type="Rhea" id="RHEA-COMP:10748"/>
        <dbReference type="ChEBI" id="CHEBI:83833"/>
        <dbReference type="ChEBI" id="CHEBI:83834"/>
        <dbReference type="EC" id="5.2.1.8"/>
    </reaction>
</comment>
<evidence type="ECO:0000256" key="4">
    <source>
        <dbReference type="ARBA" id="ARBA00023110"/>
    </source>
</evidence>
<dbReference type="PROSITE" id="PS51257">
    <property type="entry name" value="PROKAR_LIPOPROTEIN"/>
    <property type="match status" value="1"/>
</dbReference>
<comment type="similarity">
    <text evidence="2">Belongs to the cyclophilin-type PPIase family.</text>
</comment>
<dbReference type="PROSITE" id="PS00170">
    <property type="entry name" value="CSA_PPIASE_1"/>
    <property type="match status" value="1"/>
</dbReference>
<organism evidence="9 10">
    <name type="scientific">Avrilella dinanensis</name>
    <dbReference type="NCBI Taxonomy" id="2008672"/>
    <lineage>
        <taxon>Bacteria</taxon>
        <taxon>Pseudomonadati</taxon>
        <taxon>Bacteroidota</taxon>
        <taxon>Flavobacteriia</taxon>
        <taxon>Flavobacteriales</taxon>
        <taxon>Flavobacteriaceae</taxon>
        <taxon>Avrilella</taxon>
    </lineage>
</organism>
<evidence type="ECO:0000256" key="2">
    <source>
        <dbReference type="ARBA" id="ARBA00007365"/>
    </source>
</evidence>
<dbReference type="InterPro" id="IPR001179">
    <property type="entry name" value="PPIase_FKBP_dom"/>
</dbReference>
<dbReference type="GO" id="GO:0003755">
    <property type="term" value="F:peptidyl-prolyl cis-trans isomerase activity"/>
    <property type="evidence" value="ECO:0007669"/>
    <property type="project" value="UniProtKB-KW"/>
</dbReference>
<keyword evidence="5 6" id="KW-0413">Isomerase</keyword>
<dbReference type="EMBL" id="NIPO01000001">
    <property type="protein sequence ID" value="PJR04887.1"/>
    <property type="molecule type" value="Genomic_DNA"/>
</dbReference>
<evidence type="ECO:0000256" key="3">
    <source>
        <dbReference type="ARBA" id="ARBA00013194"/>
    </source>
</evidence>
<name>A0A2M9R7N2_9FLAO</name>
<dbReference type="Pfam" id="PF00160">
    <property type="entry name" value="Pro_isomerase"/>
    <property type="match status" value="1"/>
</dbReference>
<dbReference type="PANTHER" id="PTHR45625:SF4">
    <property type="entry name" value="PEPTIDYLPROLYL ISOMERASE DOMAIN AND WD REPEAT-CONTAINING PROTEIN 1"/>
    <property type="match status" value="1"/>
</dbReference>
<dbReference type="GO" id="GO:0006457">
    <property type="term" value="P:protein folding"/>
    <property type="evidence" value="ECO:0007669"/>
    <property type="project" value="InterPro"/>
</dbReference>
<protein>
    <recommendedName>
        <fullName evidence="3 6">peptidylprolyl isomerase</fullName>
        <ecNumber evidence="3 6">5.2.1.8</ecNumber>
    </recommendedName>
</protein>
<gene>
    <name evidence="9" type="ORF">CDL10_10290</name>
</gene>
<dbReference type="PROSITE" id="PS50072">
    <property type="entry name" value="CSA_PPIASE_2"/>
    <property type="match status" value="1"/>
</dbReference>
<evidence type="ECO:0000256" key="6">
    <source>
        <dbReference type="PROSITE-ProRule" id="PRU00277"/>
    </source>
</evidence>
<dbReference type="RefSeq" id="WP_100678446.1">
    <property type="nucleotide sequence ID" value="NZ_NIPO01000001.1"/>
</dbReference>
<keyword evidence="4 6" id="KW-0697">Rotamase</keyword>
<dbReference type="PROSITE" id="PS50059">
    <property type="entry name" value="FKBP_PPIASE"/>
    <property type="match status" value="1"/>
</dbReference>
<dbReference type="InterPro" id="IPR002130">
    <property type="entry name" value="Cyclophilin-type_PPIase_dom"/>
</dbReference>
<dbReference type="PRINTS" id="PR00153">
    <property type="entry name" value="CSAPPISMRASE"/>
</dbReference>
<keyword evidence="10" id="KW-1185">Reference proteome</keyword>
<evidence type="ECO:0000256" key="1">
    <source>
        <dbReference type="ARBA" id="ARBA00000971"/>
    </source>
</evidence>
<evidence type="ECO:0000256" key="5">
    <source>
        <dbReference type="ARBA" id="ARBA00023235"/>
    </source>
</evidence>
<feature type="domain" description="PPIase cyclophilin-type" evidence="8">
    <location>
        <begin position="35"/>
        <end position="171"/>
    </location>
</feature>
<dbReference type="Gene3D" id="3.10.50.40">
    <property type="match status" value="1"/>
</dbReference>
<sequence length="351" mass="38283">MKKIIGLLLLSAVTFTACKKEKNADLPEGLYANIETEKGDILLQLEFEKTPATVANFIALAEGNHPMADEKFKGKPFYDGLKFHRVIQDFMIQGGDPDGNGSGGPGYAFHDEIVADLKHDKPGILSMANAGKATNGSQFFITHKATPHLDGRHTVFGHVVEGQNVVDSIAQGDKIVTVKIIRSGKAAIDFDAAKVFADEVEKHDSAAKKVISDNAAYLKDAKDKAIQTGDVKIFVFEQGNGEKPKAGDQVKIHYAGFLEDGTLFDTSFVETAEKFDRLDVQRRDQGAYQPIPFIYGNKEGLIKGFIQGIENLNYGDKALVFIPAELAYGERGIPGVIPPSSNLVFEMHLIK</sequence>
<dbReference type="Pfam" id="PF00254">
    <property type="entry name" value="FKBP_C"/>
    <property type="match status" value="1"/>
</dbReference>
<dbReference type="InterPro" id="IPR044666">
    <property type="entry name" value="Cyclophilin_A-like"/>
</dbReference>
<dbReference type="InterPro" id="IPR020892">
    <property type="entry name" value="Cyclophilin-type_PPIase_CS"/>
</dbReference>
<dbReference type="PANTHER" id="PTHR45625">
    <property type="entry name" value="PEPTIDYL-PROLYL CIS-TRANS ISOMERASE-RELATED"/>
    <property type="match status" value="1"/>
</dbReference>
<dbReference type="Gene3D" id="2.40.100.10">
    <property type="entry name" value="Cyclophilin-like"/>
    <property type="match status" value="1"/>
</dbReference>
<proteinExistence type="inferred from homology"/>
<feature type="domain" description="PPIase FKBP-type" evidence="7">
    <location>
        <begin position="247"/>
        <end position="351"/>
    </location>
</feature>
<evidence type="ECO:0000313" key="10">
    <source>
        <dbReference type="Proteomes" id="UP000231960"/>
    </source>
</evidence>
<dbReference type="Proteomes" id="UP000231960">
    <property type="component" value="Unassembled WGS sequence"/>
</dbReference>
<dbReference type="OrthoDB" id="9807797at2"/>